<keyword evidence="2" id="KW-0560">Oxidoreductase</keyword>
<reference evidence="3 4" key="1">
    <citation type="journal article" date="2019" name="Emerg. Microbes Infect.">
        <title>Comprehensive subspecies identification of 175 nontuberculous mycobacteria species based on 7547 genomic profiles.</title>
        <authorList>
            <person name="Matsumoto Y."/>
            <person name="Kinjo T."/>
            <person name="Motooka D."/>
            <person name="Nabeya D."/>
            <person name="Jung N."/>
            <person name="Uechi K."/>
            <person name="Horii T."/>
            <person name="Iida T."/>
            <person name="Fujita J."/>
            <person name="Nakamura S."/>
        </authorList>
    </citation>
    <scope>NUCLEOTIDE SEQUENCE [LARGE SCALE GENOMIC DNA]</scope>
    <source>
        <strain evidence="3 4">JCM 30275</strain>
    </source>
</reference>
<accession>A0A6N4WI04</accession>
<keyword evidence="4" id="KW-1185">Reference proteome</keyword>
<dbReference type="PRINTS" id="PR00081">
    <property type="entry name" value="GDHRDH"/>
</dbReference>
<dbReference type="EMBL" id="AP022620">
    <property type="protein sequence ID" value="BBZ79542.1"/>
    <property type="molecule type" value="Genomic_DNA"/>
</dbReference>
<dbReference type="Pfam" id="PF00106">
    <property type="entry name" value="adh_short"/>
    <property type="match status" value="1"/>
</dbReference>
<proteinExistence type="inferred from homology"/>
<dbReference type="PANTHER" id="PTHR43180:SF30">
    <property type="entry name" value="MOMILACTONE A SYNTHASE"/>
    <property type="match status" value="1"/>
</dbReference>
<evidence type="ECO:0000256" key="1">
    <source>
        <dbReference type="ARBA" id="ARBA00006484"/>
    </source>
</evidence>
<sequence length="101" mass="10499">MGRVSGKVALISGAARGMGASHARLLASEGAQVVLGDVLDDEGRAVADELGAACRYVHLDVTDADHWAAAVDTALSAFGQLNVLVNNAGIVYRRTLRNLEP</sequence>
<dbReference type="InterPro" id="IPR002347">
    <property type="entry name" value="SDR_fam"/>
</dbReference>
<comment type="similarity">
    <text evidence="1">Belongs to the short-chain dehydrogenases/reductases (SDR) family.</text>
</comment>
<dbReference type="Gene3D" id="3.40.50.720">
    <property type="entry name" value="NAD(P)-binding Rossmann-like Domain"/>
    <property type="match status" value="1"/>
</dbReference>
<dbReference type="KEGG" id="many:MANY_48790"/>
<dbReference type="AlphaFoldDB" id="A0A6N4WI04"/>
<protein>
    <recommendedName>
        <fullName evidence="5">3-alpha-hydroxysteroid dehydrogenase</fullName>
    </recommendedName>
</protein>
<evidence type="ECO:0000313" key="3">
    <source>
        <dbReference type="EMBL" id="BBZ79542.1"/>
    </source>
</evidence>
<gene>
    <name evidence="3" type="ORF">MANY_48790</name>
</gene>
<dbReference type="SUPFAM" id="SSF51735">
    <property type="entry name" value="NAD(P)-binding Rossmann-fold domains"/>
    <property type="match status" value="1"/>
</dbReference>
<evidence type="ECO:0000313" key="4">
    <source>
        <dbReference type="Proteomes" id="UP000467249"/>
    </source>
</evidence>
<dbReference type="PANTHER" id="PTHR43180">
    <property type="entry name" value="3-OXOACYL-(ACYL-CARRIER-PROTEIN) REDUCTASE (AFU_ORTHOLOGUE AFUA_6G11210)"/>
    <property type="match status" value="1"/>
</dbReference>
<dbReference type="Proteomes" id="UP000467249">
    <property type="component" value="Chromosome"/>
</dbReference>
<dbReference type="InterPro" id="IPR036291">
    <property type="entry name" value="NAD(P)-bd_dom_sf"/>
</dbReference>
<name>A0A6N4WI04_9MYCO</name>
<evidence type="ECO:0008006" key="5">
    <source>
        <dbReference type="Google" id="ProtNLM"/>
    </source>
</evidence>
<dbReference type="GO" id="GO:0016491">
    <property type="term" value="F:oxidoreductase activity"/>
    <property type="evidence" value="ECO:0007669"/>
    <property type="project" value="UniProtKB-KW"/>
</dbReference>
<evidence type="ECO:0000256" key="2">
    <source>
        <dbReference type="ARBA" id="ARBA00023002"/>
    </source>
</evidence>
<organism evidence="3 4">
    <name type="scientific">Mycolicibacterium anyangense</name>
    <dbReference type="NCBI Taxonomy" id="1431246"/>
    <lineage>
        <taxon>Bacteria</taxon>
        <taxon>Bacillati</taxon>
        <taxon>Actinomycetota</taxon>
        <taxon>Actinomycetes</taxon>
        <taxon>Mycobacteriales</taxon>
        <taxon>Mycobacteriaceae</taxon>
        <taxon>Mycolicibacterium</taxon>
    </lineage>
</organism>